<keyword evidence="6 11" id="KW-0812">Transmembrane</keyword>
<evidence type="ECO:0000256" key="1">
    <source>
        <dbReference type="ARBA" id="ARBA00002978"/>
    </source>
</evidence>
<dbReference type="EMBL" id="JAGPXC010000004">
    <property type="protein sequence ID" value="KAH6654577.1"/>
    <property type="molecule type" value="Genomic_DNA"/>
</dbReference>
<evidence type="ECO:0000256" key="4">
    <source>
        <dbReference type="ARBA" id="ARBA00013533"/>
    </source>
</evidence>
<evidence type="ECO:0000256" key="3">
    <source>
        <dbReference type="ARBA" id="ARBA00008640"/>
    </source>
</evidence>
<name>A0A9P8UM94_9PEZI</name>
<evidence type="ECO:0000256" key="2">
    <source>
        <dbReference type="ARBA" id="ARBA00004653"/>
    </source>
</evidence>
<evidence type="ECO:0000256" key="7">
    <source>
        <dbReference type="ARBA" id="ARBA00022989"/>
    </source>
</evidence>
<feature type="domain" description="VTT" evidence="12">
    <location>
        <begin position="103"/>
        <end position="217"/>
    </location>
</feature>
<dbReference type="Pfam" id="PF09335">
    <property type="entry name" value="VTT_dom"/>
    <property type="match status" value="1"/>
</dbReference>
<comment type="subcellular location">
    <subcellularLocation>
        <location evidence="2">Golgi apparatus membrane</location>
        <topology evidence="2">Multi-pass membrane protein</topology>
    </subcellularLocation>
</comment>
<dbReference type="OrthoDB" id="166803at2759"/>
<feature type="transmembrane region" description="Helical" evidence="11">
    <location>
        <begin position="114"/>
        <end position="138"/>
    </location>
</feature>
<reference evidence="13" key="1">
    <citation type="journal article" date="2021" name="Nat. Commun.">
        <title>Genetic determinants of endophytism in the Arabidopsis root mycobiome.</title>
        <authorList>
            <person name="Mesny F."/>
            <person name="Miyauchi S."/>
            <person name="Thiergart T."/>
            <person name="Pickel B."/>
            <person name="Atanasova L."/>
            <person name="Karlsson M."/>
            <person name="Huettel B."/>
            <person name="Barry K.W."/>
            <person name="Haridas S."/>
            <person name="Chen C."/>
            <person name="Bauer D."/>
            <person name="Andreopoulos W."/>
            <person name="Pangilinan J."/>
            <person name="LaButti K."/>
            <person name="Riley R."/>
            <person name="Lipzen A."/>
            <person name="Clum A."/>
            <person name="Drula E."/>
            <person name="Henrissat B."/>
            <person name="Kohler A."/>
            <person name="Grigoriev I.V."/>
            <person name="Martin F.M."/>
            <person name="Hacquard S."/>
        </authorList>
    </citation>
    <scope>NUCLEOTIDE SEQUENCE</scope>
    <source>
        <strain evidence="13">MPI-SDFR-AT-0073</strain>
    </source>
</reference>
<feature type="transmembrane region" description="Helical" evidence="11">
    <location>
        <begin position="83"/>
        <end position="102"/>
    </location>
</feature>
<evidence type="ECO:0000256" key="11">
    <source>
        <dbReference type="SAM" id="Phobius"/>
    </source>
</evidence>
<comment type="similarity">
    <text evidence="3">Belongs to the TVP38/TMEM64 family.</text>
</comment>
<dbReference type="PANTHER" id="PTHR47549">
    <property type="entry name" value="GOLGI APPARATUS MEMBRANE PROTEIN TVP38-RELATED"/>
    <property type="match status" value="1"/>
</dbReference>
<gene>
    <name evidence="13" type="ORF">BKA67DRAFT_658866</name>
</gene>
<accession>A0A9P8UM94</accession>
<keyword evidence="14" id="KW-1185">Reference proteome</keyword>
<feature type="transmembrane region" description="Helical" evidence="11">
    <location>
        <begin position="168"/>
        <end position="189"/>
    </location>
</feature>
<evidence type="ECO:0000259" key="12">
    <source>
        <dbReference type="Pfam" id="PF09335"/>
    </source>
</evidence>
<dbReference type="AlphaFoldDB" id="A0A9P8UM94"/>
<evidence type="ECO:0000256" key="9">
    <source>
        <dbReference type="ARBA" id="ARBA00023136"/>
    </source>
</evidence>
<dbReference type="InterPro" id="IPR051076">
    <property type="entry name" value="Golgi_membrane_TVP38/TMEM64"/>
</dbReference>
<protein>
    <recommendedName>
        <fullName evidence="4">Golgi apparatus membrane protein TVP38</fullName>
    </recommendedName>
    <alternativeName>
        <fullName evidence="5">Golgi apparatus membrane protein tvp38</fullName>
    </alternativeName>
</protein>
<organism evidence="13 14">
    <name type="scientific">Truncatella angustata</name>
    <dbReference type="NCBI Taxonomy" id="152316"/>
    <lineage>
        <taxon>Eukaryota</taxon>
        <taxon>Fungi</taxon>
        <taxon>Dikarya</taxon>
        <taxon>Ascomycota</taxon>
        <taxon>Pezizomycotina</taxon>
        <taxon>Sordariomycetes</taxon>
        <taxon>Xylariomycetidae</taxon>
        <taxon>Amphisphaeriales</taxon>
        <taxon>Sporocadaceae</taxon>
        <taxon>Truncatella</taxon>
    </lineage>
</organism>
<comment type="caution">
    <text evidence="13">The sequence shown here is derived from an EMBL/GenBank/DDBJ whole genome shotgun (WGS) entry which is preliminary data.</text>
</comment>
<evidence type="ECO:0000256" key="6">
    <source>
        <dbReference type="ARBA" id="ARBA00022692"/>
    </source>
</evidence>
<feature type="transmembrane region" description="Helical" evidence="11">
    <location>
        <begin position="44"/>
        <end position="63"/>
    </location>
</feature>
<dbReference type="GO" id="GO:0000139">
    <property type="term" value="C:Golgi membrane"/>
    <property type="evidence" value="ECO:0007669"/>
    <property type="project" value="UniProtKB-SubCell"/>
</dbReference>
<dbReference type="PANTHER" id="PTHR47549:SF2">
    <property type="entry name" value="GOLGI APPARATUS MEMBRANE PROTEIN TVP38"/>
    <property type="match status" value="1"/>
</dbReference>
<evidence type="ECO:0000256" key="8">
    <source>
        <dbReference type="ARBA" id="ARBA00023034"/>
    </source>
</evidence>
<feature type="transmembrane region" description="Helical" evidence="11">
    <location>
        <begin position="195"/>
        <end position="219"/>
    </location>
</feature>
<feature type="region of interest" description="Disordered" evidence="10">
    <location>
        <begin position="335"/>
        <end position="408"/>
    </location>
</feature>
<sequence length="408" mass="46207">MSEMKDVEMARKDERPEGAYQNLAEPTEYKSINWKKLFLTPKYIPWWILLIIITIITVLITVYHDKVVEILRPFSEKVRDVPAGWLIPIVILIIISFPPLFGHEIIGLLCGVVYGLWIGFAIVAAGTFLGEVGTWFAFKKALRKKAEKLERTNFNYAALARVTRDSGFWMVFIIRFSIVPSHFSTAVFSTCDVKFWHFCVATFLTLPKQIFIVYLGVLLVAQDANNRTQTIVLVITFLVTIVMGIYIWFKMKKAKDILLQEQATRQANYSMEQLALTESTSTSESVMKPAGSGSVGNANTMWDTRPDVRQDMSTRYSVEPPQGVVGIAYGEPSIPGPSVSRYNTTDSRTDLPRYNATDLEPSPYQMVEPRPAAPYYSMEQKPYYQKPSVQDAPPLPSTGQPQTGREWV</sequence>
<dbReference type="Proteomes" id="UP000758603">
    <property type="component" value="Unassembled WGS sequence"/>
</dbReference>
<proteinExistence type="inferred from homology"/>
<evidence type="ECO:0000256" key="5">
    <source>
        <dbReference type="ARBA" id="ARBA00020673"/>
    </source>
</evidence>
<comment type="function">
    <text evidence="1">Golgi membrane protein involved in vesicular trafficking and spindle migration.</text>
</comment>
<feature type="compositionally biased region" description="Polar residues" evidence="10">
    <location>
        <begin position="397"/>
        <end position="408"/>
    </location>
</feature>
<evidence type="ECO:0000313" key="13">
    <source>
        <dbReference type="EMBL" id="KAH6654577.1"/>
    </source>
</evidence>
<keyword evidence="9 11" id="KW-0472">Membrane</keyword>
<dbReference type="InterPro" id="IPR032816">
    <property type="entry name" value="VTT_dom"/>
</dbReference>
<evidence type="ECO:0000313" key="14">
    <source>
        <dbReference type="Proteomes" id="UP000758603"/>
    </source>
</evidence>
<dbReference type="RefSeq" id="XP_045958847.1">
    <property type="nucleotide sequence ID" value="XM_046107355.1"/>
</dbReference>
<evidence type="ECO:0000256" key="10">
    <source>
        <dbReference type="SAM" id="MobiDB-lite"/>
    </source>
</evidence>
<keyword evidence="7 11" id="KW-1133">Transmembrane helix</keyword>
<dbReference type="GeneID" id="70136246"/>
<feature type="transmembrane region" description="Helical" evidence="11">
    <location>
        <begin position="231"/>
        <end position="249"/>
    </location>
</feature>
<feature type="region of interest" description="Disordered" evidence="10">
    <location>
        <begin position="280"/>
        <end position="303"/>
    </location>
</feature>
<keyword evidence="8" id="KW-0333">Golgi apparatus</keyword>